<name>B6BH42_SULGG</name>
<proteinExistence type="predicted"/>
<sequence>MSKFKLLFFISLLFVNISYALAEPYVDKELLERIGEEYKVFAKKRFFFQQKTFDSLKDSSDFEKLDAVNKFYNDVRYSSDQNTYGMSDYWATPYEFLGRDRGDCEDYVIAKYFALQYLGMDMKKLFFFYVKSTKFKEAHMVLAYYEKPSAMPLILDNNNFKVLAADKRKDLQPIYRLQAGQVEKISTGKKVKSEKVGRQWDQLIKNIERKKI</sequence>
<reference evidence="2 3" key="1">
    <citation type="journal article" date="2012" name="Proc. Natl. Acad. Sci. U.S.A.">
        <title>Genome and physiology of a model Epsilonproteobacterium responsible for sulfide detoxification in marine oxygen depletion zones.</title>
        <authorList>
            <person name="Grote J."/>
            <person name="Schott T."/>
            <person name="Bruckner C.G."/>
            <person name="Glockner F.O."/>
            <person name="Jost G."/>
            <person name="Teeling H."/>
            <person name="Labrenz M."/>
            <person name="Jurgens K."/>
        </authorList>
    </citation>
    <scope>NUCLEOTIDE SEQUENCE [LARGE SCALE GENOMIC DNA]</scope>
    <source>
        <strain evidence="2 3">GD1</strain>
    </source>
</reference>
<dbReference type="SUPFAM" id="SSF54001">
    <property type="entry name" value="Cysteine proteinases"/>
    <property type="match status" value="1"/>
</dbReference>
<organism evidence="2 3">
    <name type="scientific">Sulfurimonas gotlandica (strain DSM 19862 / JCM 16533 / GD1)</name>
    <dbReference type="NCBI Taxonomy" id="929558"/>
    <lineage>
        <taxon>Bacteria</taxon>
        <taxon>Pseudomonadati</taxon>
        <taxon>Campylobacterota</taxon>
        <taxon>Epsilonproteobacteria</taxon>
        <taxon>Campylobacterales</taxon>
        <taxon>Sulfurimonadaceae</taxon>
        <taxon>Sulfurimonas</taxon>
    </lineage>
</organism>
<dbReference type="PANTHER" id="PTHR39327">
    <property type="match status" value="1"/>
</dbReference>
<dbReference type="InterPro" id="IPR010319">
    <property type="entry name" value="Transglutaminase-like_Cys_pept"/>
</dbReference>
<feature type="chain" id="PRO_5002842974" description="Periplasmic protein" evidence="1">
    <location>
        <begin position="23"/>
        <end position="212"/>
    </location>
</feature>
<dbReference type="STRING" id="929558.SMGD1_1307"/>
<protein>
    <recommendedName>
        <fullName evidence="4">Periplasmic protein</fullName>
    </recommendedName>
</protein>
<dbReference type="OrthoDB" id="5401788at2"/>
<accession>B6BH42</accession>
<comment type="caution">
    <text evidence="2">The sequence shown here is derived from an EMBL/GenBank/DDBJ whole genome shotgun (WGS) entry which is preliminary data.</text>
</comment>
<keyword evidence="1" id="KW-0732">Signal</keyword>
<dbReference type="PATRIC" id="fig|929558.5.peg.1298"/>
<gene>
    <name evidence="2" type="ORF">SMGD1_1307</name>
</gene>
<evidence type="ECO:0008006" key="4">
    <source>
        <dbReference type="Google" id="ProtNLM"/>
    </source>
</evidence>
<accession>H1FRU5</accession>
<dbReference type="EMBL" id="AFRZ01000001">
    <property type="protein sequence ID" value="EHP29831.1"/>
    <property type="molecule type" value="Genomic_DNA"/>
</dbReference>
<evidence type="ECO:0000256" key="1">
    <source>
        <dbReference type="SAM" id="SignalP"/>
    </source>
</evidence>
<dbReference type="eggNOG" id="COG3672">
    <property type="taxonomic scope" value="Bacteria"/>
</dbReference>
<dbReference type="Gene3D" id="3.10.620.30">
    <property type="match status" value="1"/>
</dbReference>
<dbReference type="Pfam" id="PF06035">
    <property type="entry name" value="Peptidase_C93"/>
    <property type="match status" value="1"/>
</dbReference>
<dbReference type="AlphaFoldDB" id="B6BH42"/>
<feature type="signal peptide" evidence="1">
    <location>
        <begin position="1"/>
        <end position="22"/>
    </location>
</feature>
<evidence type="ECO:0000313" key="3">
    <source>
        <dbReference type="Proteomes" id="UP000006431"/>
    </source>
</evidence>
<dbReference type="InterPro" id="IPR038765">
    <property type="entry name" value="Papain-like_cys_pep_sf"/>
</dbReference>
<dbReference type="PANTHER" id="PTHR39327:SF1">
    <property type="entry name" value="BLR5470 PROTEIN"/>
    <property type="match status" value="1"/>
</dbReference>
<dbReference type="HOGENOM" id="CLU_085651_0_0_7"/>
<dbReference type="RefSeq" id="WP_008335038.1">
    <property type="nucleotide sequence ID" value="NZ_AFRZ01000001.1"/>
</dbReference>
<evidence type="ECO:0000313" key="2">
    <source>
        <dbReference type="EMBL" id="EHP29831.1"/>
    </source>
</evidence>
<keyword evidence="3" id="KW-1185">Reference proteome</keyword>
<dbReference type="Proteomes" id="UP000006431">
    <property type="component" value="Unassembled WGS sequence"/>
</dbReference>